<dbReference type="EMBL" id="MLHN01000010">
    <property type="protein sequence ID" value="OOF50357.1"/>
    <property type="molecule type" value="Genomic_DNA"/>
</dbReference>
<dbReference type="RefSeq" id="WP_077542391.1">
    <property type="nucleotide sequence ID" value="NZ_MLHN01000010.1"/>
</dbReference>
<protein>
    <submittedName>
        <fullName evidence="2">Uncharacterized protein</fullName>
    </submittedName>
</protein>
<dbReference type="InterPro" id="IPR035333">
    <property type="entry name" value="DUF5389"/>
</dbReference>
<comment type="caution">
    <text evidence="2">The sequence shown here is derived from an EMBL/GenBank/DDBJ whole genome shotgun (WGS) entry which is preliminary data.</text>
</comment>
<proteinExistence type="predicted"/>
<dbReference type="Pfam" id="PF17364">
    <property type="entry name" value="DUF5389"/>
    <property type="match status" value="1"/>
</dbReference>
<gene>
    <name evidence="2" type="ORF">BKK54_06830</name>
</gene>
<sequence>MKHSSMPTKFSGFAWGLAIFCMPVLLWPLALLISTGFSKNPILTEEQSHLFSTFFWLYPFILAIVARIVYKLHAKHPNLAVRLLVLSTISFYVILVYICLTSAVSFF</sequence>
<reference evidence="2 3" key="1">
    <citation type="submission" date="2016-10" db="EMBL/GenBank/DDBJ databases">
        <title>Rodentibacter gen. nov. and new species.</title>
        <authorList>
            <person name="Christensen H."/>
        </authorList>
    </citation>
    <scope>NUCLEOTIDE SEQUENCE [LARGE SCALE GENOMIC DNA]</scope>
    <source>
        <strain evidence="3">ppn416</strain>
    </source>
</reference>
<accession>A0A1V3J5P5</accession>
<keyword evidence="3" id="KW-1185">Reference proteome</keyword>
<evidence type="ECO:0000256" key="1">
    <source>
        <dbReference type="SAM" id="Phobius"/>
    </source>
</evidence>
<feature type="transmembrane region" description="Helical" evidence="1">
    <location>
        <begin position="53"/>
        <end position="70"/>
    </location>
</feature>
<keyword evidence="1" id="KW-0812">Transmembrane</keyword>
<feature type="transmembrane region" description="Helical" evidence="1">
    <location>
        <begin position="12"/>
        <end position="33"/>
    </location>
</feature>
<organism evidence="2 3">
    <name type="scientific">Rodentibacter genomosp. 1</name>
    <dbReference type="NCBI Taxonomy" id="1908264"/>
    <lineage>
        <taxon>Bacteria</taxon>
        <taxon>Pseudomonadati</taxon>
        <taxon>Pseudomonadota</taxon>
        <taxon>Gammaproteobacteria</taxon>
        <taxon>Pasteurellales</taxon>
        <taxon>Pasteurellaceae</taxon>
        <taxon>Rodentibacter</taxon>
    </lineage>
</organism>
<evidence type="ECO:0000313" key="3">
    <source>
        <dbReference type="Proteomes" id="UP000188481"/>
    </source>
</evidence>
<keyword evidence="1" id="KW-1133">Transmembrane helix</keyword>
<keyword evidence="1" id="KW-0472">Membrane</keyword>
<evidence type="ECO:0000313" key="2">
    <source>
        <dbReference type="EMBL" id="OOF50357.1"/>
    </source>
</evidence>
<dbReference type="Proteomes" id="UP000188481">
    <property type="component" value="Unassembled WGS sequence"/>
</dbReference>
<name>A0A1V3J5P5_9PAST</name>
<dbReference type="AlphaFoldDB" id="A0A1V3J5P5"/>
<feature type="transmembrane region" description="Helical" evidence="1">
    <location>
        <begin position="82"/>
        <end position="106"/>
    </location>
</feature>